<accession>A0A2I1HAD4</accession>
<evidence type="ECO:0000313" key="2">
    <source>
        <dbReference type="Proteomes" id="UP000234323"/>
    </source>
</evidence>
<organism evidence="1 2">
    <name type="scientific">Rhizophagus irregularis</name>
    <dbReference type="NCBI Taxonomy" id="588596"/>
    <lineage>
        <taxon>Eukaryota</taxon>
        <taxon>Fungi</taxon>
        <taxon>Fungi incertae sedis</taxon>
        <taxon>Mucoromycota</taxon>
        <taxon>Glomeromycotina</taxon>
        <taxon>Glomeromycetes</taxon>
        <taxon>Glomerales</taxon>
        <taxon>Glomeraceae</taxon>
        <taxon>Rhizophagus</taxon>
    </lineage>
</organism>
<sequence length="135" mass="15484">MTVHGYSTGFVYKVSVCNEIDRLMIFIENSQNPDDVQLEYNDCESDETCIEYYHAVEADLDVPHATCIDNENKVKKWDNFDGPTKEDCSPERGYQIETTDMEIALMIYANDRKPIQVNIIVAYKNGVEISSNTKK</sequence>
<keyword evidence="2" id="KW-1185">Reference proteome</keyword>
<dbReference type="EMBL" id="LLXI01001981">
    <property type="protein sequence ID" value="PKY55836.1"/>
    <property type="molecule type" value="Genomic_DNA"/>
</dbReference>
<dbReference type="VEuPathDB" id="FungiDB:RhiirA1_440078"/>
<dbReference type="Proteomes" id="UP000234323">
    <property type="component" value="Unassembled WGS sequence"/>
</dbReference>
<comment type="caution">
    <text evidence="1">The sequence shown here is derived from an EMBL/GenBank/DDBJ whole genome shotgun (WGS) entry which is preliminary data.</text>
</comment>
<dbReference type="VEuPathDB" id="FungiDB:FUN_000205"/>
<gene>
    <name evidence="1" type="ORF">RhiirA4_475597</name>
</gene>
<reference evidence="1 2" key="1">
    <citation type="submission" date="2015-10" db="EMBL/GenBank/DDBJ databases">
        <title>Genome analyses suggest a sexual origin of heterokaryosis in a supposedly ancient asexual fungus.</title>
        <authorList>
            <person name="Ropars J."/>
            <person name="Sedzielewska K."/>
            <person name="Noel J."/>
            <person name="Charron P."/>
            <person name="Farinelli L."/>
            <person name="Marton T."/>
            <person name="Kruger M."/>
            <person name="Pelin A."/>
            <person name="Brachmann A."/>
            <person name="Corradi N."/>
        </authorList>
    </citation>
    <scope>NUCLEOTIDE SEQUENCE [LARGE SCALE GENOMIC DNA]</scope>
    <source>
        <strain evidence="1 2">A4</strain>
    </source>
</reference>
<protein>
    <submittedName>
        <fullName evidence="1">Uncharacterized protein</fullName>
    </submittedName>
</protein>
<proteinExistence type="predicted"/>
<evidence type="ECO:0000313" key="1">
    <source>
        <dbReference type="EMBL" id="PKY55836.1"/>
    </source>
</evidence>
<dbReference type="AlphaFoldDB" id="A0A2I1HAD4"/>
<dbReference type="OrthoDB" id="2418620at2759"/>
<name>A0A2I1HAD4_9GLOM</name>
<dbReference type="VEuPathDB" id="FungiDB:RhiirFUN_026149"/>